<proteinExistence type="inferred from homology"/>
<dbReference type="InterPro" id="IPR006016">
    <property type="entry name" value="UspA"/>
</dbReference>
<accession>A0A7X0J5F1</accession>
<evidence type="ECO:0000256" key="2">
    <source>
        <dbReference type="SAM" id="Coils"/>
    </source>
</evidence>
<dbReference type="Proteomes" id="UP000521017">
    <property type="component" value="Unassembled WGS sequence"/>
</dbReference>
<evidence type="ECO:0000313" key="4">
    <source>
        <dbReference type="EMBL" id="MBB6501456.1"/>
    </source>
</evidence>
<gene>
    <name evidence="4" type="ORF">HDF25_003623</name>
</gene>
<dbReference type="SUPFAM" id="SSF52402">
    <property type="entry name" value="Adenine nucleotide alpha hydrolases-like"/>
    <property type="match status" value="2"/>
</dbReference>
<feature type="coiled-coil region" evidence="2">
    <location>
        <begin position="54"/>
        <end position="81"/>
    </location>
</feature>
<dbReference type="PRINTS" id="PR01438">
    <property type="entry name" value="UNVRSLSTRESS"/>
</dbReference>
<dbReference type="EMBL" id="JACHCC010000009">
    <property type="protein sequence ID" value="MBB6501456.1"/>
    <property type="molecule type" value="Genomic_DNA"/>
</dbReference>
<dbReference type="AlphaFoldDB" id="A0A7X0J5F1"/>
<reference evidence="4 5" key="1">
    <citation type="submission" date="2020-08" db="EMBL/GenBank/DDBJ databases">
        <title>Genomic Encyclopedia of Type Strains, Phase IV (KMG-V): Genome sequencing to study the core and pangenomes of soil and plant-associated prokaryotes.</title>
        <authorList>
            <person name="Whitman W."/>
        </authorList>
    </citation>
    <scope>NUCLEOTIDE SEQUENCE [LARGE SCALE GENOMIC DNA]</scope>
    <source>
        <strain evidence="4 5">M2T3</strain>
    </source>
</reference>
<dbReference type="RefSeq" id="WP_184627209.1">
    <property type="nucleotide sequence ID" value="NZ_JACHCC010000009.1"/>
</dbReference>
<evidence type="ECO:0000259" key="3">
    <source>
        <dbReference type="Pfam" id="PF00582"/>
    </source>
</evidence>
<feature type="domain" description="UspA" evidence="3">
    <location>
        <begin position="1"/>
        <end position="148"/>
    </location>
</feature>
<protein>
    <submittedName>
        <fullName evidence="4">Nucleotide-binding universal stress UspA family protein</fullName>
    </submittedName>
</protein>
<comment type="caution">
    <text evidence="4">The sequence shown here is derived from an EMBL/GenBank/DDBJ whole genome shotgun (WGS) entry which is preliminary data.</text>
</comment>
<sequence>MKTILIPVDFSVSSINAINYAVDLSNHRHVEQIILFTQCYVSLFEQIIPTPDFIQTGENEAQELRGKLKRQLEELKAQLLKKLGAGTTIKTVFLKMPLLRAALKLIEEEQPDVLLLGSNNDFVDEKSSVGDHMIELARISPVPVFIVPPDARYVPVTNALVACDFKTLNHVGLLKRLHGIKHWPHPKLALLNVDPLNKHLDPEHPVQEIDGILKEMLADYEYELFYSDENDILKGVIEFADQHQQQLIIALPGEHSFLYSLTHQSITEGLSRDAGKPVLILK</sequence>
<dbReference type="InterPro" id="IPR006015">
    <property type="entry name" value="Universal_stress_UspA"/>
</dbReference>
<comment type="similarity">
    <text evidence="1">Belongs to the universal stress protein A family.</text>
</comment>
<keyword evidence="2" id="KW-0175">Coiled coil</keyword>
<dbReference type="Gene3D" id="3.40.50.12370">
    <property type="match status" value="1"/>
</dbReference>
<organism evidence="4 5">
    <name type="scientific">Pedobacter cryoconitis</name>
    <dbReference type="NCBI Taxonomy" id="188932"/>
    <lineage>
        <taxon>Bacteria</taxon>
        <taxon>Pseudomonadati</taxon>
        <taxon>Bacteroidota</taxon>
        <taxon>Sphingobacteriia</taxon>
        <taxon>Sphingobacteriales</taxon>
        <taxon>Sphingobacteriaceae</taxon>
        <taxon>Pedobacter</taxon>
    </lineage>
</organism>
<name>A0A7X0J5F1_9SPHI</name>
<evidence type="ECO:0000256" key="1">
    <source>
        <dbReference type="ARBA" id="ARBA00008791"/>
    </source>
</evidence>
<evidence type="ECO:0000313" key="5">
    <source>
        <dbReference type="Proteomes" id="UP000521017"/>
    </source>
</evidence>
<dbReference type="Pfam" id="PF00582">
    <property type="entry name" value="Usp"/>
    <property type="match status" value="1"/>
</dbReference>